<name>A0A0G4FV09_VITBC</name>
<evidence type="ECO:0000313" key="2">
    <source>
        <dbReference type="Proteomes" id="UP000041254"/>
    </source>
</evidence>
<protein>
    <submittedName>
        <fullName evidence="1">Uncharacterized protein</fullName>
    </submittedName>
</protein>
<keyword evidence="2" id="KW-1185">Reference proteome</keyword>
<accession>A0A0G4FV09</accession>
<organism evidence="1 2">
    <name type="scientific">Vitrella brassicaformis (strain CCMP3155)</name>
    <dbReference type="NCBI Taxonomy" id="1169540"/>
    <lineage>
        <taxon>Eukaryota</taxon>
        <taxon>Sar</taxon>
        <taxon>Alveolata</taxon>
        <taxon>Colpodellida</taxon>
        <taxon>Vitrellaceae</taxon>
        <taxon>Vitrella</taxon>
    </lineage>
</organism>
<dbReference type="PhylomeDB" id="A0A0G4FV09"/>
<dbReference type="AlphaFoldDB" id="A0A0G4FV09"/>
<evidence type="ECO:0000313" key="1">
    <source>
        <dbReference type="EMBL" id="CEM18802.1"/>
    </source>
</evidence>
<gene>
    <name evidence="1" type="ORF">Vbra_9458</name>
</gene>
<dbReference type="VEuPathDB" id="CryptoDB:Vbra_9458"/>
<dbReference type="EMBL" id="CDMY01000509">
    <property type="protein sequence ID" value="CEM18802.1"/>
    <property type="molecule type" value="Genomic_DNA"/>
</dbReference>
<reference evidence="1 2" key="1">
    <citation type="submission" date="2014-11" db="EMBL/GenBank/DDBJ databases">
        <authorList>
            <person name="Zhu J."/>
            <person name="Qi W."/>
            <person name="Song R."/>
        </authorList>
    </citation>
    <scope>NUCLEOTIDE SEQUENCE [LARGE SCALE GENOMIC DNA]</scope>
</reference>
<dbReference type="InParanoid" id="A0A0G4FV09"/>
<dbReference type="Proteomes" id="UP000041254">
    <property type="component" value="Unassembled WGS sequence"/>
</dbReference>
<proteinExistence type="predicted"/>
<sequence length="313" mass="34365">MRPTGAAPSSQPLFQPAELFDLSLPISKMAAMAMSADNATRAALRSQIVTPTRQQELKGHTSATVTSTLLNGVQRHINKAIRRLGLEDVLAFDIGGNVEGGLRGRLAAEAGQRHLLKLGGQSLALQQANNGAYRIGNESFRVVPYGDLPGGHHYADGYKRTDPAIRWVTDWPFPSFSAFLLHNLLGRWCGEVDRRRVLDAVVGPYDYGRLLTEGITEDQGIAVDWRWDRSDLNAANPRDFRHVIVSGFRQNKTVAASVWVGFDRISLNTTKPSAAGAPAPLAVRFPVSEPLWRRVLRPFGLERAVIDRGTVLV</sequence>